<organism evidence="1 2">
    <name type="scientific">Mucilaginibacter myungsuensis</name>
    <dbReference type="NCBI Taxonomy" id="649104"/>
    <lineage>
        <taxon>Bacteria</taxon>
        <taxon>Pseudomonadati</taxon>
        <taxon>Bacteroidota</taxon>
        <taxon>Sphingobacteriia</taxon>
        <taxon>Sphingobacteriales</taxon>
        <taxon>Sphingobacteriaceae</taxon>
        <taxon>Mucilaginibacter</taxon>
    </lineage>
</organism>
<evidence type="ECO:0000313" key="1">
    <source>
        <dbReference type="EMBL" id="MBE9663795.1"/>
    </source>
</evidence>
<evidence type="ECO:0000313" key="2">
    <source>
        <dbReference type="Proteomes" id="UP000622475"/>
    </source>
</evidence>
<sequence length="51" mass="5707">MDLITCKNCGQAGTGKFCHSCGEPHYQHRITLGHMLHEAAHLITHFDKGFL</sequence>
<accession>A0A929L4D0</accession>
<dbReference type="EMBL" id="JADFFL010000008">
    <property type="protein sequence ID" value="MBE9663795.1"/>
    <property type="molecule type" value="Genomic_DNA"/>
</dbReference>
<comment type="caution">
    <text evidence="1">The sequence shown here is derived from an EMBL/GenBank/DDBJ whole genome shotgun (WGS) entry which is preliminary data.</text>
</comment>
<gene>
    <name evidence="1" type="ORF">IRJ16_18070</name>
</gene>
<keyword evidence="2" id="KW-1185">Reference proteome</keyword>
<dbReference type="RefSeq" id="WP_194113046.1">
    <property type="nucleotide sequence ID" value="NZ_JADFFL010000008.1"/>
</dbReference>
<reference evidence="1" key="1">
    <citation type="submission" date="2020-10" db="EMBL/GenBank/DDBJ databases">
        <title>Mucilaginibacter mali sp. nov., isolated from rhizosphere soil of apple orchard.</title>
        <authorList>
            <person name="Lee J.-S."/>
            <person name="Kim H.S."/>
            <person name="Kim J.-S."/>
        </authorList>
    </citation>
    <scope>NUCLEOTIDE SEQUENCE</scope>
    <source>
        <strain evidence="1">KCTC 22746</strain>
    </source>
</reference>
<protein>
    <submittedName>
        <fullName evidence="1">Uncharacterized protein</fullName>
    </submittedName>
</protein>
<name>A0A929L4D0_9SPHI</name>
<dbReference type="Proteomes" id="UP000622475">
    <property type="component" value="Unassembled WGS sequence"/>
</dbReference>
<proteinExistence type="predicted"/>
<dbReference type="AlphaFoldDB" id="A0A929L4D0"/>